<dbReference type="Gene3D" id="3.40.50.1820">
    <property type="entry name" value="alpha/beta hydrolase"/>
    <property type="match status" value="1"/>
</dbReference>
<keyword evidence="6" id="KW-0121">Carboxypeptidase</keyword>
<dbReference type="EMBL" id="MKGL01000539">
    <property type="protein sequence ID" value="RNE97647.1"/>
    <property type="molecule type" value="Genomic_DNA"/>
</dbReference>
<keyword evidence="5" id="KW-0325">Glycoprotein</keyword>
<dbReference type="SUPFAM" id="SSF53474">
    <property type="entry name" value="alpha/beta-Hydrolases"/>
    <property type="match status" value="1"/>
</dbReference>
<dbReference type="GO" id="GO:0006508">
    <property type="term" value="P:proteolysis"/>
    <property type="evidence" value="ECO:0007669"/>
    <property type="project" value="UniProtKB-KW"/>
</dbReference>
<dbReference type="Pfam" id="PF05577">
    <property type="entry name" value="Peptidase_S28"/>
    <property type="match status" value="1"/>
</dbReference>
<dbReference type="PANTHER" id="PTHR11010:SF11">
    <property type="entry name" value="THYMUS-SPECIFIC SERINE PROTEASE"/>
    <property type="match status" value="1"/>
</dbReference>
<dbReference type="InterPro" id="IPR008758">
    <property type="entry name" value="Peptidase_S28"/>
</dbReference>
<comment type="caution">
    <text evidence="6">The sequence shown here is derived from an EMBL/GenBank/DDBJ whole genome shotgun (WGS) entry which is preliminary data.</text>
</comment>
<accession>A0A422MWS2</accession>
<dbReference type="Gene3D" id="1.20.120.980">
    <property type="entry name" value="Serine carboxypeptidase S28, SKS domain"/>
    <property type="match status" value="1"/>
</dbReference>
<dbReference type="InterPro" id="IPR042269">
    <property type="entry name" value="Ser_carbopepase_S28_SKS"/>
</dbReference>
<comment type="similarity">
    <text evidence="1">Belongs to the peptidase S28 family.</text>
</comment>
<evidence type="ECO:0000256" key="1">
    <source>
        <dbReference type="ARBA" id="ARBA00011079"/>
    </source>
</evidence>
<dbReference type="OrthoDB" id="406761at2759"/>
<dbReference type="Proteomes" id="UP000283634">
    <property type="component" value="Unassembled WGS sequence"/>
</dbReference>
<reference evidence="6 7" key="1">
    <citation type="journal article" date="2018" name="BMC Genomics">
        <title>Genomic comparison of Trypanosoma conorhini and Trypanosoma rangeli to Trypanosoma cruzi strains of high and low virulence.</title>
        <authorList>
            <person name="Bradwell K.R."/>
            <person name="Koparde V.N."/>
            <person name="Matveyev A.V."/>
            <person name="Serrano M.G."/>
            <person name="Alves J.M."/>
            <person name="Parikh H."/>
            <person name="Huang B."/>
            <person name="Lee V."/>
            <person name="Espinosa-Alvarez O."/>
            <person name="Ortiz P.A."/>
            <person name="Costa-Martins A.G."/>
            <person name="Teixeira M.M."/>
            <person name="Buck G.A."/>
        </authorList>
    </citation>
    <scope>NUCLEOTIDE SEQUENCE [LARGE SCALE GENOMIC DNA]</scope>
    <source>
        <strain evidence="6 7">AM80</strain>
    </source>
</reference>
<dbReference type="OMA" id="CERFDVY"/>
<keyword evidence="7" id="KW-1185">Reference proteome</keyword>
<dbReference type="GO" id="GO:0008239">
    <property type="term" value="F:dipeptidyl-peptidase activity"/>
    <property type="evidence" value="ECO:0007669"/>
    <property type="project" value="TreeGrafter"/>
</dbReference>
<name>A0A422MWS2_TRYRA</name>
<protein>
    <submittedName>
        <fullName evidence="6">Putative serine carboxypeptidase S28</fullName>
    </submittedName>
</protein>
<keyword evidence="2" id="KW-0645">Protease</keyword>
<evidence type="ECO:0000256" key="5">
    <source>
        <dbReference type="ARBA" id="ARBA00023180"/>
    </source>
</evidence>
<dbReference type="VEuPathDB" id="TriTrypDB:TRSC58_00267"/>
<proteinExistence type="inferred from homology"/>
<dbReference type="GeneID" id="40333142"/>
<dbReference type="PANTHER" id="PTHR11010">
    <property type="entry name" value="PROTEASE S28 PRO-X CARBOXYPEPTIDASE-RELATED"/>
    <property type="match status" value="1"/>
</dbReference>
<keyword evidence="4" id="KW-0378">Hydrolase</keyword>
<evidence type="ECO:0000256" key="3">
    <source>
        <dbReference type="ARBA" id="ARBA00022729"/>
    </source>
</evidence>
<dbReference type="InterPro" id="IPR029058">
    <property type="entry name" value="AB_hydrolase_fold"/>
</dbReference>
<evidence type="ECO:0000313" key="7">
    <source>
        <dbReference type="Proteomes" id="UP000283634"/>
    </source>
</evidence>
<evidence type="ECO:0000256" key="4">
    <source>
        <dbReference type="ARBA" id="ARBA00022801"/>
    </source>
</evidence>
<dbReference type="AlphaFoldDB" id="A0A422MWS2"/>
<keyword evidence="3" id="KW-0732">Signal</keyword>
<organism evidence="6 7">
    <name type="scientific">Trypanosoma rangeli</name>
    <dbReference type="NCBI Taxonomy" id="5698"/>
    <lineage>
        <taxon>Eukaryota</taxon>
        <taxon>Discoba</taxon>
        <taxon>Euglenozoa</taxon>
        <taxon>Kinetoplastea</taxon>
        <taxon>Metakinetoplastina</taxon>
        <taxon>Trypanosomatida</taxon>
        <taxon>Trypanosomatidae</taxon>
        <taxon>Trypanosoma</taxon>
        <taxon>Herpetosoma</taxon>
    </lineage>
</organism>
<gene>
    <name evidence="6" type="ORF">TraAM80_09209</name>
</gene>
<evidence type="ECO:0000256" key="2">
    <source>
        <dbReference type="ARBA" id="ARBA00022670"/>
    </source>
</evidence>
<evidence type="ECO:0000313" key="6">
    <source>
        <dbReference type="EMBL" id="RNE97647.1"/>
    </source>
</evidence>
<sequence length="498" mass="55581">MSRNLFLFQQKLSHRSITYRFGTLALLFLLGLVADAFSGSVTAVHPSVIPSRARGGEVYREALRRTGWRQLGGAHQQRHDAHASLTNYYEQRVDHTDAAAGTFKQRWWVDRSFWDGDSGPAVLYVNGESPASPSPEGFVEHYCSTVGAVIISLEHRYYGESLPAPLTNRSMLKYLTVENALADLQAFKRYAEKTVVGKKVKWLIVGGSYAGALSAWARARYPEDFDAAWSSSGVVNAIFDYNAFDGHLLDVLPSACAAAIRTVFDAFTEAYDDPKRRGPMMQTFGTPSYFTKADMAWMLADGSAMAVQYGLKDKLCAWMQPVQRQDPFKQYAGLIRLLWGTDFTRMCYYSTECLSNASYSYLWDSDYTWAYQCCSQLAYWQVSYPGSLRLEDVTTSYFIDQCRAAFGEDIFPDTYAFNAVHGGAHPTATRVVATQGSDDPWLPAGVTHTQSAEYPEVTAQCNGCGHCGDLSSFDRDEPAPLTAQRRVLVKYLNAWLGK</sequence>
<dbReference type="RefSeq" id="XP_029234232.1">
    <property type="nucleotide sequence ID" value="XM_029385906.1"/>
</dbReference>
<dbReference type="GO" id="GO:0004180">
    <property type="term" value="F:carboxypeptidase activity"/>
    <property type="evidence" value="ECO:0007669"/>
    <property type="project" value="UniProtKB-KW"/>
</dbReference>
<dbReference type="GO" id="GO:0070008">
    <property type="term" value="F:serine-type exopeptidase activity"/>
    <property type="evidence" value="ECO:0007669"/>
    <property type="project" value="InterPro"/>
</dbReference>